<dbReference type="EMBL" id="JACSEA010000009">
    <property type="protein sequence ID" value="KAF7393236.1"/>
    <property type="molecule type" value="Genomic_DNA"/>
</dbReference>
<dbReference type="Proteomes" id="UP000614350">
    <property type="component" value="Unassembled WGS sequence"/>
</dbReference>
<reference evidence="2" key="1">
    <citation type="journal article" date="2020" name="G3 (Bethesda)">
        <title>High-Quality Assemblies for Three Invasive Social Wasps from the &lt;i&gt;Vespula&lt;/i&gt; Genus.</title>
        <authorList>
            <person name="Harrop T.W.R."/>
            <person name="Guhlin J."/>
            <person name="McLaughlin G.M."/>
            <person name="Permina E."/>
            <person name="Stockwell P."/>
            <person name="Gilligan J."/>
            <person name="Le Lec M.F."/>
            <person name="Gruber M.A.M."/>
            <person name="Quinn O."/>
            <person name="Lovegrove M."/>
            <person name="Duncan E.J."/>
            <person name="Remnant E.J."/>
            <person name="Van Eeckhoven J."/>
            <person name="Graham B."/>
            <person name="Knapp R.A."/>
            <person name="Langford K.W."/>
            <person name="Kronenberg Z."/>
            <person name="Press M.O."/>
            <person name="Eacker S.M."/>
            <person name="Wilson-Rankin E.E."/>
            <person name="Purcell J."/>
            <person name="Lester P.J."/>
            <person name="Dearden P.K."/>
        </authorList>
    </citation>
    <scope>NUCLEOTIDE SEQUENCE</scope>
    <source>
        <strain evidence="2">Marl-1</strain>
    </source>
</reference>
<evidence type="ECO:0000313" key="2">
    <source>
        <dbReference type="EMBL" id="KAF7393236.1"/>
    </source>
</evidence>
<protein>
    <submittedName>
        <fullName evidence="2">Uncharacterized protein</fullName>
    </submittedName>
</protein>
<proteinExistence type="predicted"/>
<gene>
    <name evidence="2" type="ORF">HZH66_009069</name>
</gene>
<keyword evidence="3" id="KW-1185">Reference proteome</keyword>
<keyword evidence="1" id="KW-0732">Signal</keyword>
<name>A0A834JTC8_VESVU</name>
<evidence type="ECO:0000313" key="3">
    <source>
        <dbReference type="Proteomes" id="UP000614350"/>
    </source>
</evidence>
<dbReference type="AlphaFoldDB" id="A0A834JTC8"/>
<accession>A0A834JTC8</accession>
<organism evidence="2 3">
    <name type="scientific">Vespula vulgaris</name>
    <name type="common">Yellow jacket</name>
    <name type="synonym">Wasp</name>
    <dbReference type="NCBI Taxonomy" id="7454"/>
    <lineage>
        <taxon>Eukaryota</taxon>
        <taxon>Metazoa</taxon>
        <taxon>Ecdysozoa</taxon>
        <taxon>Arthropoda</taxon>
        <taxon>Hexapoda</taxon>
        <taxon>Insecta</taxon>
        <taxon>Pterygota</taxon>
        <taxon>Neoptera</taxon>
        <taxon>Endopterygota</taxon>
        <taxon>Hymenoptera</taxon>
        <taxon>Apocrita</taxon>
        <taxon>Aculeata</taxon>
        <taxon>Vespoidea</taxon>
        <taxon>Vespidae</taxon>
        <taxon>Vespinae</taxon>
        <taxon>Vespula</taxon>
    </lineage>
</organism>
<sequence length="222" mass="25291">MNAKQAIFTIVFLLVSMHVTKCHLAKKLLKRIDFPQLGLHMYNSIFTTSKALKSIFDNFRTYFINIHPRLANHPRFIDRIKGKCNKINSQEIIEPIAIINPSDMMSIEDIGQVVPMKRFDLDPIEQIDDGPMRRLDLDPIDQIDDAPMRRVDLGPIEQVDAVPFKRVDLAPIEQVDAAPMKRVDLDPIEQINSVPIKKVDVTPIEKVDADPIKQVNTDSCTP</sequence>
<feature type="signal peptide" evidence="1">
    <location>
        <begin position="1"/>
        <end position="22"/>
    </location>
</feature>
<comment type="caution">
    <text evidence="2">The sequence shown here is derived from an EMBL/GenBank/DDBJ whole genome shotgun (WGS) entry which is preliminary data.</text>
</comment>
<feature type="chain" id="PRO_5032958411" evidence="1">
    <location>
        <begin position="23"/>
        <end position="222"/>
    </location>
</feature>
<evidence type="ECO:0000256" key="1">
    <source>
        <dbReference type="SAM" id="SignalP"/>
    </source>
</evidence>